<reference evidence="3 4" key="1">
    <citation type="journal article" date="2018" name="Mycol. Prog.">
        <title>Coniella lustricola, a new species from submerged detritus.</title>
        <authorList>
            <person name="Raudabaugh D.B."/>
            <person name="Iturriaga T."/>
            <person name="Carver A."/>
            <person name="Mondo S."/>
            <person name="Pangilinan J."/>
            <person name="Lipzen A."/>
            <person name="He G."/>
            <person name="Amirebrahimi M."/>
            <person name="Grigoriev I.V."/>
            <person name="Miller A.N."/>
        </authorList>
    </citation>
    <scope>NUCLEOTIDE SEQUENCE [LARGE SCALE GENOMIC DNA]</scope>
    <source>
        <strain evidence="3 4">B22-T-1</strain>
    </source>
</reference>
<evidence type="ECO:0000256" key="1">
    <source>
        <dbReference type="SAM" id="Coils"/>
    </source>
</evidence>
<accession>A0A2T3AEI4</accession>
<evidence type="ECO:0000313" key="4">
    <source>
        <dbReference type="Proteomes" id="UP000241462"/>
    </source>
</evidence>
<dbReference type="OrthoDB" id="10671027at2759"/>
<dbReference type="Proteomes" id="UP000241462">
    <property type="component" value="Unassembled WGS sequence"/>
</dbReference>
<dbReference type="InParanoid" id="A0A2T3AEI4"/>
<keyword evidence="1" id="KW-0175">Coiled coil</keyword>
<name>A0A2T3AEI4_9PEZI</name>
<feature type="region of interest" description="Disordered" evidence="2">
    <location>
        <begin position="1"/>
        <end position="30"/>
    </location>
</feature>
<protein>
    <submittedName>
        <fullName evidence="3">Uncharacterized protein</fullName>
    </submittedName>
</protein>
<evidence type="ECO:0000313" key="3">
    <source>
        <dbReference type="EMBL" id="PSR94181.1"/>
    </source>
</evidence>
<proteinExistence type="predicted"/>
<evidence type="ECO:0000256" key="2">
    <source>
        <dbReference type="SAM" id="MobiDB-lite"/>
    </source>
</evidence>
<organism evidence="3 4">
    <name type="scientific">Coniella lustricola</name>
    <dbReference type="NCBI Taxonomy" id="2025994"/>
    <lineage>
        <taxon>Eukaryota</taxon>
        <taxon>Fungi</taxon>
        <taxon>Dikarya</taxon>
        <taxon>Ascomycota</taxon>
        <taxon>Pezizomycotina</taxon>
        <taxon>Sordariomycetes</taxon>
        <taxon>Sordariomycetidae</taxon>
        <taxon>Diaporthales</taxon>
        <taxon>Schizoparmaceae</taxon>
        <taxon>Coniella</taxon>
    </lineage>
</organism>
<sequence>MAKTRMTKSSLAKASAGVGPKKQDAQPISTTTLSLRSPRLRHLRDFVSGVLKFIKLDQAGDILFTSKWIRREIVSGVTLRNEIQELMDHDKQMELENDQLRDENAMLRLQIARAQDSRVSRLQSTRDTSIKFKREYEALKDELEAAEARIEALHQENDEIRDARNAYSAQFGLLRNEMAVLRKRLPD</sequence>
<feature type="coiled-coil region" evidence="1">
    <location>
        <begin position="83"/>
        <end position="170"/>
    </location>
</feature>
<gene>
    <name evidence="3" type="ORF">BD289DRAFT_451514</name>
</gene>
<dbReference type="Gene3D" id="1.10.287.1490">
    <property type="match status" value="1"/>
</dbReference>
<dbReference type="AlphaFoldDB" id="A0A2T3AEI4"/>
<dbReference type="EMBL" id="KZ678401">
    <property type="protein sequence ID" value="PSR94181.1"/>
    <property type="molecule type" value="Genomic_DNA"/>
</dbReference>
<keyword evidence="4" id="KW-1185">Reference proteome</keyword>